<evidence type="ECO:0000256" key="2">
    <source>
        <dbReference type="SAM" id="Phobius"/>
    </source>
</evidence>
<dbReference type="AlphaFoldDB" id="W6MB39"/>
<reference evidence="3" key="1">
    <citation type="submission" date="2013-07" db="EMBL/GenBank/DDBJ databases">
        <authorList>
            <person name="McIlroy S."/>
        </authorList>
    </citation>
    <scope>NUCLEOTIDE SEQUENCE [LARGE SCALE GENOMIC DNA]</scope>
    <source>
        <strain evidence="3">Run_A_D11</strain>
    </source>
</reference>
<name>W6MB39_9GAMM</name>
<organism evidence="3 4">
    <name type="scientific">Candidatus Competibacter denitrificans Run_A_D11</name>
    <dbReference type="NCBI Taxonomy" id="1400863"/>
    <lineage>
        <taxon>Bacteria</taxon>
        <taxon>Pseudomonadati</taxon>
        <taxon>Pseudomonadota</taxon>
        <taxon>Gammaproteobacteria</taxon>
        <taxon>Candidatus Competibacteraceae</taxon>
        <taxon>Candidatus Competibacter</taxon>
    </lineage>
</organism>
<accession>W6MB39</accession>
<keyword evidence="4" id="KW-1185">Reference proteome</keyword>
<feature type="region of interest" description="Disordered" evidence="1">
    <location>
        <begin position="79"/>
        <end position="123"/>
    </location>
</feature>
<sequence length="123" mass="13090">MKWLKLLPAAVALLARLRDRRTWREASTWAALAALLASAALLFFVGEYETFTTQIAALASAVAAIAGILLPEQPDAPLPPIDLVSRSEPCPDRPGQPDGAGPVSIRQRATDPNPTPPGFGDQH</sequence>
<dbReference type="STRING" id="1400863.BN873_820003"/>
<feature type="transmembrane region" description="Helical" evidence="2">
    <location>
        <begin position="26"/>
        <end position="45"/>
    </location>
</feature>
<keyword evidence="2" id="KW-0472">Membrane</keyword>
<keyword evidence="2" id="KW-0812">Transmembrane</keyword>
<dbReference type="RefSeq" id="WP_048675746.1">
    <property type="nucleotide sequence ID" value="NZ_CBTJ020000094.1"/>
</dbReference>
<dbReference type="Proteomes" id="UP000035760">
    <property type="component" value="Unassembled WGS sequence"/>
</dbReference>
<proteinExistence type="predicted"/>
<gene>
    <name evidence="3" type="ORF">BN873_820003</name>
</gene>
<evidence type="ECO:0000256" key="1">
    <source>
        <dbReference type="SAM" id="MobiDB-lite"/>
    </source>
</evidence>
<dbReference type="EMBL" id="CBTJ020000094">
    <property type="protein sequence ID" value="CDI04074.1"/>
    <property type="molecule type" value="Genomic_DNA"/>
</dbReference>
<protein>
    <submittedName>
        <fullName evidence="3">Uncharacterized protein</fullName>
    </submittedName>
</protein>
<comment type="caution">
    <text evidence="3">The sequence shown here is derived from an EMBL/GenBank/DDBJ whole genome shotgun (WGS) entry which is preliminary data.</text>
</comment>
<keyword evidence="2" id="KW-1133">Transmembrane helix</keyword>
<evidence type="ECO:0000313" key="4">
    <source>
        <dbReference type="Proteomes" id="UP000035760"/>
    </source>
</evidence>
<reference evidence="3" key="2">
    <citation type="submission" date="2014-03" db="EMBL/GenBank/DDBJ databases">
        <title>Candidatus Competibacter-lineage genomes retrieved from metagenomes reveal functional metabolic diversity.</title>
        <authorList>
            <person name="McIlroy S.J."/>
            <person name="Albertsen M."/>
            <person name="Andresen E.K."/>
            <person name="Saunders A.M."/>
            <person name="Kristiansen R."/>
            <person name="Stokholm-Bjerregaard M."/>
            <person name="Nielsen K.L."/>
            <person name="Nielsen P.H."/>
        </authorList>
    </citation>
    <scope>NUCLEOTIDE SEQUENCE</scope>
    <source>
        <strain evidence="3">Run_A_D11</strain>
    </source>
</reference>
<evidence type="ECO:0000313" key="3">
    <source>
        <dbReference type="EMBL" id="CDI04074.1"/>
    </source>
</evidence>